<dbReference type="InterPro" id="IPR050678">
    <property type="entry name" value="DNA_Partitioning_ATPase"/>
</dbReference>
<proteinExistence type="predicted"/>
<name>A0A810N3S0_9ACTN</name>
<evidence type="ECO:0000259" key="1">
    <source>
        <dbReference type="Pfam" id="PF13614"/>
    </source>
</evidence>
<organism evidence="2 3">
    <name type="scientific">Polymorphospora rubra</name>
    <dbReference type="NCBI Taxonomy" id="338584"/>
    <lineage>
        <taxon>Bacteria</taxon>
        <taxon>Bacillati</taxon>
        <taxon>Actinomycetota</taxon>
        <taxon>Actinomycetes</taxon>
        <taxon>Micromonosporales</taxon>
        <taxon>Micromonosporaceae</taxon>
        <taxon>Polymorphospora</taxon>
    </lineage>
</organism>
<dbReference type="InterPro" id="IPR027417">
    <property type="entry name" value="P-loop_NTPase"/>
</dbReference>
<protein>
    <submittedName>
        <fullName evidence="2">Phage-related regulatory protein</fullName>
    </submittedName>
</protein>
<dbReference type="Gene3D" id="3.40.50.300">
    <property type="entry name" value="P-loop containing nucleotide triphosphate hydrolases"/>
    <property type="match status" value="1"/>
</dbReference>
<dbReference type="EMBL" id="AP023359">
    <property type="protein sequence ID" value="BCJ67570.1"/>
    <property type="molecule type" value="Genomic_DNA"/>
</dbReference>
<dbReference type="Proteomes" id="UP000680866">
    <property type="component" value="Chromosome"/>
</dbReference>
<dbReference type="PANTHER" id="PTHR13696:SF99">
    <property type="entry name" value="COBYRINIC ACID AC-DIAMIDE SYNTHASE"/>
    <property type="match status" value="1"/>
</dbReference>
<dbReference type="KEGG" id="pry:Prubr_45910"/>
<dbReference type="CDD" id="cd02042">
    <property type="entry name" value="ParAB_family"/>
    <property type="match status" value="1"/>
</dbReference>
<dbReference type="InterPro" id="IPR025669">
    <property type="entry name" value="AAA_dom"/>
</dbReference>
<dbReference type="PANTHER" id="PTHR13696">
    <property type="entry name" value="P-LOOP CONTAINING NUCLEOSIDE TRIPHOSPHATE HYDROLASE"/>
    <property type="match status" value="1"/>
</dbReference>
<dbReference type="Pfam" id="PF13614">
    <property type="entry name" value="AAA_31"/>
    <property type="match status" value="1"/>
</dbReference>
<sequence>MKTIAFYNHKGGVGKTTLLFNMGLALTRQGNKVLFVDGDAQANLTSISLRDEQIDRAYREGRTIYHGLAPLVEGTGDIAHIRPLKIRNLAWVLPGHIRLSVFEEIAPEGWIGALAANPRGYRVSTAVQRLMKQVAESVDADYILLDLGPNVGAFNRAAILGADGFVIPMAPDLFSLTALPSVGESVSRWVEEWKIALGASTRRPLSLGFDLPIGQPSPLGYISQQFAVYREQPAEAYRKWISQIPGEYQSGVVEALKSVGVACPSGEGQIGEVRNLSSLIPMAQRNRSAVFELSGSEARGAQFTRAKDTLELFTDLAVKMVDRLDEVVAIDDSAGI</sequence>
<keyword evidence="3" id="KW-1185">Reference proteome</keyword>
<accession>A0A810N3S0</accession>
<feature type="domain" description="AAA" evidence="1">
    <location>
        <begin position="1"/>
        <end position="189"/>
    </location>
</feature>
<dbReference type="SUPFAM" id="SSF52540">
    <property type="entry name" value="P-loop containing nucleoside triphosphate hydrolases"/>
    <property type="match status" value="1"/>
</dbReference>
<dbReference type="RefSeq" id="WP_212816886.1">
    <property type="nucleotide sequence ID" value="NZ_AP023359.1"/>
</dbReference>
<gene>
    <name evidence="2" type="ORF">Prubr_45910</name>
</gene>
<dbReference type="AlphaFoldDB" id="A0A810N3S0"/>
<evidence type="ECO:0000313" key="3">
    <source>
        <dbReference type="Proteomes" id="UP000680866"/>
    </source>
</evidence>
<evidence type="ECO:0000313" key="2">
    <source>
        <dbReference type="EMBL" id="BCJ67570.1"/>
    </source>
</evidence>
<reference evidence="2" key="1">
    <citation type="submission" date="2020-08" db="EMBL/GenBank/DDBJ databases">
        <title>Whole genome shotgun sequence of Polymorphospora rubra NBRC 101157.</title>
        <authorList>
            <person name="Komaki H."/>
            <person name="Tamura T."/>
        </authorList>
    </citation>
    <scope>NUCLEOTIDE SEQUENCE</scope>
    <source>
        <strain evidence="2">NBRC 101157</strain>
    </source>
</reference>